<evidence type="ECO:0000313" key="3">
    <source>
        <dbReference type="Proteomes" id="UP000660862"/>
    </source>
</evidence>
<evidence type="ECO:0000313" key="2">
    <source>
        <dbReference type="EMBL" id="GGG95550.1"/>
    </source>
</evidence>
<dbReference type="InterPro" id="IPR029068">
    <property type="entry name" value="Glyas_Bleomycin-R_OHBP_Dase"/>
</dbReference>
<sequence>MENKILGLRTAIYQVGDIAAAKRWYAEAFGKQPYFDEPFYVGFDIGGFELGLQPQVATATKTESVVAYWGVVDINGEVARFVKLGASEYESPKDVGGGIQVAKVRDPWDNIVGLIYNPHFKAS</sequence>
<comment type="caution">
    <text evidence="2">The sequence shown here is derived from an EMBL/GenBank/DDBJ whole genome shotgun (WGS) entry which is preliminary data.</text>
</comment>
<dbReference type="Proteomes" id="UP000660862">
    <property type="component" value="Unassembled WGS sequence"/>
</dbReference>
<reference evidence="2" key="2">
    <citation type="submission" date="2020-09" db="EMBL/GenBank/DDBJ databases">
        <authorList>
            <person name="Sun Q."/>
            <person name="Zhou Y."/>
        </authorList>
    </citation>
    <scope>NUCLEOTIDE SEQUENCE</scope>
    <source>
        <strain evidence="2">CGMCC 1.12195</strain>
    </source>
</reference>
<evidence type="ECO:0000259" key="1">
    <source>
        <dbReference type="PROSITE" id="PS51819"/>
    </source>
</evidence>
<feature type="domain" description="VOC" evidence="1">
    <location>
        <begin position="7"/>
        <end position="117"/>
    </location>
</feature>
<dbReference type="SUPFAM" id="SSF54593">
    <property type="entry name" value="Glyoxalase/Bleomycin resistance protein/Dihydroxybiphenyl dioxygenase"/>
    <property type="match status" value="1"/>
</dbReference>
<dbReference type="InterPro" id="IPR037523">
    <property type="entry name" value="VOC_core"/>
</dbReference>
<name>A0A917HY03_9SPHI</name>
<dbReference type="AlphaFoldDB" id="A0A917HY03"/>
<gene>
    <name evidence="2" type="ORF">GCM10007415_33440</name>
</gene>
<organism evidence="2 3">
    <name type="scientific">Parapedobacter pyrenivorans</name>
    <dbReference type="NCBI Taxonomy" id="1305674"/>
    <lineage>
        <taxon>Bacteria</taxon>
        <taxon>Pseudomonadati</taxon>
        <taxon>Bacteroidota</taxon>
        <taxon>Sphingobacteriia</taxon>
        <taxon>Sphingobacteriales</taxon>
        <taxon>Sphingobacteriaceae</taxon>
        <taxon>Parapedobacter</taxon>
    </lineage>
</organism>
<dbReference type="InterPro" id="IPR004360">
    <property type="entry name" value="Glyas_Fos-R_dOase_dom"/>
</dbReference>
<dbReference type="PROSITE" id="PS51819">
    <property type="entry name" value="VOC"/>
    <property type="match status" value="1"/>
</dbReference>
<keyword evidence="3" id="KW-1185">Reference proteome</keyword>
<accession>A0A917HY03</accession>
<dbReference type="RefSeq" id="WP_188507235.1">
    <property type="nucleotide sequence ID" value="NZ_BMER01000004.1"/>
</dbReference>
<protein>
    <recommendedName>
        <fullName evidence="1">VOC domain-containing protein</fullName>
    </recommendedName>
</protein>
<dbReference type="Pfam" id="PF00903">
    <property type="entry name" value="Glyoxalase"/>
    <property type="match status" value="1"/>
</dbReference>
<dbReference type="Gene3D" id="3.10.180.10">
    <property type="entry name" value="2,3-Dihydroxybiphenyl 1,2-Dioxygenase, domain 1"/>
    <property type="match status" value="1"/>
</dbReference>
<dbReference type="EMBL" id="BMER01000004">
    <property type="protein sequence ID" value="GGG95550.1"/>
    <property type="molecule type" value="Genomic_DNA"/>
</dbReference>
<proteinExistence type="predicted"/>
<reference evidence="2" key="1">
    <citation type="journal article" date="2014" name="Int. J. Syst. Evol. Microbiol.">
        <title>Complete genome sequence of Corynebacterium casei LMG S-19264T (=DSM 44701T), isolated from a smear-ripened cheese.</title>
        <authorList>
            <consortium name="US DOE Joint Genome Institute (JGI-PGF)"/>
            <person name="Walter F."/>
            <person name="Albersmeier A."/>
            <person name="Kalinowski J."/>
            <person name="Ruckert C."/>
        </authorList>
    </citation>
    <scope>NUCLEOTIDE SEQUENCE</scope>
    <source>
        <strain evidence="2">CGMCC 1.12195</strain>
    </source>
</reference>